<accession>A0A024QB21</accession>
<dbReference type="eggNOG" id="COG1379">
    <property type="taxonomic scope" value="Bacteria"/>
</dbReference>
<dbReference type="SUPFAM" id="SSF89550">
    <property type="entry name" value="PHP domain-like"/>
    <property type="match status" value="1"/>
</dbReference>
<reference evidence="1 2" key="1">
    <citation type="submission" date="2014-03" db="EMBL/GenBank/DDBJ databases">
        <authorList>
            <person name="Urmite Genomes U."/>
        </authorList>
    </citation>
    <scope>NUCLEOTIDE SEQUENCE [LARGE SCALE GENOMIC DNA]</scope>
    <source>
        <strain evidence="1 2">Vm-5</strain>
    </source>
</reference>
<gene>
    <name evidence="1" type="ORF">BN990_02052</name>
</gene>
<dbReference type="AlphaFoldDB" id="A0A024QB21"/>
<evidence type="ECO:0000313" key="2">
    <source>
        <dbReference type="Proteomes" id="UP000028875"/>
    </source>
</evidence>
<proteinExistence type="predicted"/>
<keyword evidence="2" id="KW-1185">Reference proteome</keyword>
<dbReference type="EMBL" id="CCDP010000001">
    <property type="protein sequence ID" value="CDQ39738.1"/>
    <property type="molecule type" value="Genomic_DNA"/>
</dbReference>
<dbReference type="Gene3D" id="1.10.150.20">
    <property type="entry name" value="5' to 3' exonuclease, C-terminal subdomain"/>
    <property type="match status" value="1"/>
</dbReference>
<evidence type="ECO:0000313" key="1">
    <source>
        <dbReference type="EMBL" id="CDQ39738.1"/>
    </source>
</evidence>
<protein>
    <recommendedName>
        <fullName evidence="3">TIGR00375 family protein</fullName>
    </recommendedName>
</protein>
<comment type="caution">
    <text evidence="1">The sequence shown here is derived from an EMBL/GenBank/DDBJ whole genome shotgun (WGS) entry which is preliminary data.</text>
</comment>
<dbReference type="CDD" id="cd19067">
    <property type="entry name" value="PfuEndoQ-like"/>
    <property type="match status" value="1"/>
</dbReference>
<name>A0A024QB21_9BACI</name>
<evidence type="ECO:0008006" key="3">
    <source>
        <dbReference type="Google" id="ProtNLM"/>
    </source>
</evidence>
<organism evidence="1 2">
    <name type="scientific">Virgibacillus massiliensis</name>
    <dbReference type="NCBI Taxonomy" id="1462526"/>
    <lineage>
        <taxon>Bacteria</taxon>
        <taxon>Bacillati</taxon>
        <taxon>Bacillota</taxon>
        <taxon>Bacilli</taxon>
        <taxon>Bacillales</taxon>
        <taxon>Bacillaceae</taxon>
        <taxon>Virgibacillus</taxon>
    </lineage>
</organism>
<dbReference type="SUPFAM" id="SSF47781">
    <property type="entry name" value="RuvA domain 2-like"/>
    <property type="match status" value="1"/>
</dbReference>
<dbReference type="RefSeq" id="WP_232620889.1">
    <property type="nucleotide sequence ID" value="NZ_BNER01000002.1"/>
</dbReference>
<reference evidence="2" key="2">
    <citation type="submission" date="2014-05" db="EMBL/GenBank/DDBJ databases">
        <title>Draft genome sequence of Virgibacillus massiliensis Vm-5.</title>
        <authorList>
            <person name="Khelaifia S."/>
            <person name="Croce O."/>
            <person name="Lagier J.C."/>
            <person name="Raoult D."/>
        </authorList>
    </citation>
    <scope>NUCLEOTIDE SEQUENCE [LARGE SCALE GENOMIC DNA]</scope>
    <source>
        <strain evidence="2">Vm-5</strain>
    </source>
</reference>
<dbReference type="STRING" id="1462526.BN990_02052"/>
<dbReference type="InterPro" id="IPR010994">
    <property type="entry name" value="RuvA_2-like"/>
</dbReference>
<dbReference type="InterPro" id="IPR016195">
    <property type="entry name" value="Pol/histidinol_Pase-like"/>
</dbReference>
<dbReference type="PANTHER" id="PTHR40084">
    <property type="entry name" value="PHOSPHOHYDROLASE, PHP FAMILY"/>
    <property type="match status" value="1"/>
</dbReference>
<sequence length="390" mass="44511">MLSTYFADMHIHIGRDIYNQPVKITASKNLTIQAILEESSRNKGIHLIGVIDCQSPAVQQEITQLIETNKAMELEDGGIRFESVTLILGSEIEIYDEHCHGPIHVLCYLPTLAQMQAFSEWLCKRMKNITLSSQRYYGSGIELQRKVKELGGVFIPAHVFTPFKSLYGKGVYNTLKEVFDPRFIDGIELGLSSDSQMADQIQELHDFTYLSNSDSHSLSKIAREYQEISMEFPSFREFYLALHRLKGRQVTRNYGMNPRLGKYHTTVCSTCFNKVTSKSTTCPFCGDTKIIKGVVNRIDELKDIKNSYDSRKNRPPYVYQVPLEYLPKLGKKTYEKLLRNFGTEMNVIHHAPLEELKKVIPEQVASSIVEMRNGKQRIETGGGGRYGFIK</sequence>
<dbReference type="Proteomes" id="UP000028875">
    <property type="component" value="Unassembled WGS sequence"/>
</dbReference>
<dbReference type="Gene3D" id="3.20.20.140">
    <property type="entry name" value="Metal-dependent hydrolases"/>
    <property type="match status" value="1"/>
</dbReference>
<dbReference type="PANTHER" id="PTHR40084:SF1">
    <property type="entry name" value="PHOSPHOTRANSFERASE"/>
    <property type="match status" value="1"/>
</dbReference>